<feature type="region of interest" description="Disordered" evidence="1">
    <location>
        <begin position="206"/>
        <end position="229"/>
    </location>
</feature>
<dbReference type="EMBL" id="CP072757">
    <property type="protein sequence ID" value="QUC22754.1"/>
    <property type="molecule type" value="Genomic_DNA"/>
</dbReference>
<organism evidence="2 3">
    <name type="scientific">Ustilaginoidea virens</name>
    <name type="common">Rice false smut fungus</name>
    <name type="synonym">Villosiclava virens</name>
    <dbReference type="NCBI Taxonomy" id="1159556"/>
    <lineage>
        <taxon>Eukaryota</taxon>
        <taxon>Fungi</taxon>
        <taxon>Dikarya</taxon>
        <taxon>Ascomycota</taxon>
        <taxon>Pezizomycotina</taxon>
        <taxon>Sordariomycetes</taxon>
        <taxon>Hypocreomycetidae</taxon>
        <taxon>Hypocreales</taxon>
        <taxon>Clavicipitaceae</taxon>
        <taxon>Ustilaginoidea</taxon>
    </lineage>
</organism>
<dbReference type="KEGG" id="uvi:66067772"/>
<keyword evidence="3" id="KW-1185">Reference proteome</keyword>
<feature type="region of interest" description="Disordered" evidence="1">
    <location>
        <begin position="1"/>
        <end position="22"/>
    </location>
</feature>
<evidence type="ECO:0000313" key="3">
    <source>
        <dbReference type="Proteomes" id="UP000027002"/>
    </source>
</evidence>
<dbReference type="GeneID" id="66067772"/>
<evidence type="ECO:0000256" key="1">
    <source>
        <dbReference type="SAM" id="MobiDB-lite"/>
    </source>
</evidence>
<dbReference type="Proteomes" id="UP000027002">
    <property type="component" value="Chromosome 5"/>
</dbReference>
<name>A0A8E5HWX6_USTVR</name>
<gene>
    <name evidence="2" type="ORF">UV8b_06995</name>
</gene>
<dbReference type="AlphaFoldDB" id="A0A8E5HWX6"/>
<feature type="compositionally biased region" description="Basic and acidic residues" evidence="1">
    <location>
        <begin position="214"/>
        <end position="229"/>
    </location>
</feature>
<dbReference type="RefSeq" id="XP_043000427.1">
    <property type="nucleotide sequence ID" value="XM_043144492.1"/>
</dbReference>
<evidence type="ECO:0000313" key="2">
    <source>
        <dbReference type="EMBL" id="QUC22754.1"/>
    </source>
</evidence>
<accession>A0A8E5HWX6</accession>
<sequence>MATPASVSAFFPPRPPNTETSQRLTGFLTRKPRRTNAPSFLGRCNTHPLAKRTLANPKVTKTYPIQWVDPSQTESVGPPKHDAVPPLPQNNTAQPVDMHGLAHSLPPGCAYHAPGPHDAPAAGLNPAALPQWPVVDEIDPYPSMDWTRCFEQMSPAGASVHFREPDASVYGELSCAEGGRVGDDGWGEMSGLATLQMGVSGLAPVAAHAGPSGKRSEERASAVEAGDRDKVKEIVEDMVRMEARHRRHTQNQLRAVGQV</sequence>
<proteinExistence type="predicted"/>
<reference evidence="2" key="1">
    <citation type="submission" date="2020-03" db="EMBL/GenBank/DDBJ databases">
        <title>A mixture of massive structural variations and highly conserved coding sequences in Ustilaginoidea virens genome.</title>
        <authorList>
            <person name="Zhang K."/>
            <person name="Zhao Z."/>
            <person name="Zhang Z."/>
            <person name="Li Y."/>
            <person name="Hsiang T."/>
            <person name="Sun W."/>
        </authorList>
    </citation>
    <scope>NUCLEOTIDE SEQUENCE</scope>
    <source>
        <strain evidence="2">UV-8b</strain>
    </source>
</reference>
<protein>
    <submittedName>
        <fullName evidence="2">Uncharacterized protein</fullName>
    </submittedName>
</protein>